<dbReference type="AlphaFoldDB" id="A0A0A9FCH2"/>
<name>A0A0A9FCH2_ARUDO</name>
<sequence length="20" mass="2287">MAPYHVHCMSETPLNKSLNN</sequence>
<reference evidence="1" key="2">
    <citation type="journal article" date="2015" name="Data Brief">
        <title>Shoot transcriptome of the giant reed, Arundo donax.</title>
        <authorList>
            <person name="Barrero R.A."/>
            <person name="Guerrero F.D."/>
            <person name="Moolhuijzen P."/>
            <person name="Goolsby J.A."/>
            <person name="Tidwell J."/>
            <person name="Bellgard S.E."/>
            <person name="Bellgard M.I."/>
        </authorList>
    </citation>
    <scope>NUCLEOTIDE SEQUENCE</scope>
    <source>
        <tissue evidence="1">Shoot tissue taken approximately 20 cm above the soil surface</tissue>
    </source>
</reference>
<proteinExistence type="predicted"/>
<dbReference type="EMBL" id="GBRH01188977">
    <property type="protein sequence ID" value="JAE08919.1"/>
    <property type="molecule type" value="Transcribed_RNA"/>
</dbReference>
<organism evidence="1">
    <name type="scientific">Arundo donax</name>
    <name type="common">Giant reed</name>
    <name type="synonym">Donax arundinaceus</name>
    <dbReference type="NCBI Taxonomy" id="35708"/>
    <lineage>
        <taxon>Eukaryota</taxon>
        <taxon>Viridiplantae</taxon>
        <taxon>Streptophyta</taxon>
        <taxon>Embryophyta</taxon>
        <taxon>Tracheophyta</taxon>
        <taxon>Spermatophyta</taxon>
        <taxon>Magnoliopsida</taxon>
        <taxon>Liliopsida</taxon>
        <taxon>Poales</taxon>
        <taxon>Poaceae</taxon>
        <taxon>PACMAD clade</taxon>
        <taxon>Arundinoideae</taxon>
        <taxon>Arundineae</taxon>
        <taxon>Arundo</taxon>
    </lineage>
</organism>
<reference evidence="1" key="1">
    <citation type="submission" date="2014-09" db="EMBL/GenBank/DDBJ databases">
        <authorList>
            <person name="Magalhaes I.L.F."/>
            <person name="Oliveira U."/>
            <person name="Santos F.R."/>
            <person name="Vidigal T.H.D.A."/>
            <person name="Brescovit A.D."/>
            <person name="Santos A.J."/>
        </authorList>
    </citation>
    <scope>NUCLEOTIDE SEQUENCE</scope>
    <source>
        <tissue evidence="1">Shoot tissue taken approximately 20 cm above the soil surface</tissue>
    </source>
</reference>
<evidence type="ECO:0000313" key="1">
    <source>
        <dbReference type="EMBL" id="JAE08919.1"/>
    </source>
</evidence>
<protein>
    <submittedName>
        <fullName evidence="1">Uncharacterized protein</fullName>
    </submittedName>
</protein>
<accession>A0A0A9FCH2</accession>